<evidence type="ECO:0000256" key="1">
    <source>
        <dbReference type="SAM" id="Phobius"/>
    </source>
</evidence>
<keyword evidence="1" id="KW-0472">Membrane</keyword>
<keyword evidence="1" id="KW-0812">Transmembrane</keyword>
<proteinExistence type="predicted"/>
<sequence length="33" mass="3651">MTGSRIPGLLVPAVLLLALAVGVCWYWLHRDDD</sequence>
<evidence type="ECO:0000313" key="3">
    <source>
        <dbReference type="Proteomes" id="UP001519309"/>
    </source>
</evidence>
<gene>
    <name evidence="2" type="ORF">J2Z21_003007</name>
</gene>
<accession>A0ABS4LSD4</accession>
<evidence type="ECO:0000313" key="2">
    <source>
        <dbReference type="EMBL" id="MBP2050071.1"/>
    </source>
</evidence>
<dbReference type="Proteomes" id="UP001519309">
    <property type="component" value="Unassembled WGS sequence"/>
</dbReference>
<name>A0ABS4LSD4_9ACTN</name>
<protein>
    <submittedName>
        <fullName evidence="2">Uncharacterized protein</fullName>
    </submittedName>
</protein>
<reference evidence="2 3" key="1">
    <citation type="submission" date="2021-03" db="EMBL/GenBank/DDBJ databases">
        <title>Genomic Encyclopedia of Type Strains, Phase IV (KMG-IV): sequencing the most valuable type-strain genomes for metagenomic binning, comparative biology and taxonomic classification.</title>
        <authorList>
            <person name="Goeker M."/>
        </authorList>
    </citation>
    <scope>NUCLEOTIDE SEQUENCE [LARGE SCALE GENOMIC DNA]</scope>
    <source>
        <strain evidence="2 3">DSM 40499</strain>
    </source>
</reference>
<comment type="caution">
    <text evidence="2">The sequence shown here is derived from an EMBL/GenBank/DDBJ whole genome shotgun (WGS) entry which is preliminary data.</text>
</comment>
<feature type="transmembrane region" description="Helical" evidence="1">
    <location>
        <begin position="6"/>
        <end position="28"/>
    </location>
</feature>
<dbReference type="EMBL" id="JAGGLP010000005">
    <property type="protein sequence ID" value="MBP2050071.1"/>
    <property type="molecule type" value="Genomic_DNA"/>
</dbReference>
<keyword evidence="3" id="KW-1185">Reference proteome</keyword>
<keyword evidence="1" id="KW-1133">Transmembrane helix</keyword>
<organism evidence="2 3">
    <name type="scientific">Streptomyces griseochromogenes</name>
    <dbReference type="NCBI Taxonomy" id="68214"/>
    <lineage>
        <taxon>Bacteria</taxon>
        <taxon>Bacillati</taxon>
        <taxon>Actinomycetota</taxon>
        <taxon>Actinomycetes</taxon>
        <taxon>Kitasatosporales</taxon>
        <taxon>Streptomycetaceae</taxon>
        <taxon>Streptomyces</taxon>
    </lineage>
</organism>